<evidence type="ECO:0000313" key="6">
    <source>
        <dbReference type="WBParaSite" id="jg13696"/>
    </source>
</evidence>
<feature type="repeat" description="ANK" evidence="3">
    <location>
        <begin position="66"/>
        <end position="98"/>
    </location>
</feature>
<dbReference type="PROSITE" id="PS50088">
    <property type="entry name" value="ANK_REPEAT"/>
    <property type="match status" value="8"/>
</dbReference>
<feature type="transmembrane region" description="Helical" evidence="4">
    <location>
        <begin position="422"/>
        <end position="440"/>
    </location>
</feature>
<dbReference type="SUPFAM" id="SSF48403">
    <property type="entry name" value="Ankyrin repeat"/>
    <property type="match status" value="1"/>
</dbReference>
<dbReference type="Gene3D" id="1.25.40.20">
    <property type="entry name" value="Ankyrin repeat-containing domain"/>
    <property type="match status" value="4"/>
</dbReference>
<keyword evidence="1" id="KW-0677">Repeat</keyword>
<dbReference type="GO" id="GO:0005634">
    <property type="term" value="C:nucleus"/>
    <property type="evidence" value="ECO:0007669"/>
    <property type="project" value="TreeGrafter"/>
</dbReference>
<feature type="repeat" description="ANK" evidence="3">
    <location>
        <begin position="220"/>
        <end position="252"/>
    </location>
</feature>
<evidence type="ECO:0000256" key="1">
    <source>
        <dbReference type="ARBA" id="ARBA00022737"/>
    </source>
</evidence>
<feature type="repeat" description="ANK" evidence="3">
    <location>
        <begin position="144"/>
        <end position="173"/>
    </location>
</feature>
<evidence type="ECO:0000313" key="5">
    <source>
        <dbReference type="Proteomes" id="UP000887574"/>
    </source>
</evidence>
<dbReference type="Pfam" id="PF00023">
    <property type="entry name" value="Ank"/>
    <property type="match status" value="2"/>
</dbReference>
<evidence type="ECO:0000256" key="2">
    <source>
        <dbReference type="ARBA" id="ARBA00023043"/>
    </source>
</evidence>
<dbReference type="PANTHER" id="PTHR24124">
    <property type="entry name" value="ANKYRIN REPEAT FAMILY A"/>
    <property type="match status" value="1"/>
</dbReference>
<evidence type="ECO:0000256" key="4">
    <source>
        <dbReference type="SAM" id="Phobius"/>
    </source>
</evidence>
<dbReference type="Proteomes" id="UP000887574">
    <property type="component" value="Unplaced"/>
</dbReference>
<dbReference type="Pfam" id="PF12796">
    <property type="entry name" value="Ank_2"/>
    <property type="match status" value="3"/>
</dbReference>
<accession>A0A915CZ52</accession>
<dbReference type="AlphaFoldDB" id="A0A915CZ52"/>
<reference evidence="6" key="1">
    <citation type="submission" date="2022-11" db="UniProtKB">
        <authorList>
            <consortium name="WormBaseParasite"/>
        </authorList>
    </citation>
    <scope>IDENTIFICATION</scope>
</reference>
<name>A0A915CZ52_9BILA</name>
<feature type="repeat" description="ANK" evidence="3">
    <location>
        <begin position="281"/>
        <end position="313"/>
    </location>
</feature>
<keyword evidence="4" id="KW-0812">Transmembrane</keyword>
<dbReference type="WBParaSite" id="jg13696">
    <property type="protein sequence ID" value="jg13696"/>
    <property type="gene ID" value="jg13696"/>
</dbReference>
<proteinExistence type="predicted"/>
<feature type="repeat" description="ANK" evidence="3">
    <location>
        <begin position="33"/>
        <end position="65"/>
    </location>
</feature>
<sequence length="448" mass="48818">MMLNVVLNTRRKKIINSLLDLDERLINSTSDSPNYSPLEIAVLAGRLTLVRELLKEGDDLKVKDVNGDTALHLAAEAGEIEITKELLKHLEIVDLRNNNNLTALHFAADNNQKAIVKLLLEAGADVNAKGNDLSNPTANTAVITPLHFAVIKGYADVAKILIDSEADVNALGPQNTTPLLYAISGNHTELSILLLKSGANPYAAITISMDPALTYERDWQNLTPLHIAILENQEQIAVELIDAGADVNATIRYGNTPLEVAPMGSEKLLENRVSVEAKDDKNRTPLHLAAQNGNIEIVDALLGAGSDVNSTANYPDDAPEIPAKVTPLHLAASKSHLEAKDARYLTALHVAARDHHKDIVKYLLEQGANVNGKMNYLNDLPGAPPRATALDFADCLDKDIVQELKKHGAKETDFYFSQEKSLVVLGVGFLFFIVLVIGLVKYRFNCFK</sequence>
<keyword evidence="4" id="KW-1133">Transmembrane helix</keyword>
<dbReference type="GO" id="GO:0010468">
    <property type="term" value="P:regulation of gene expression"/>
    <property type="evidence" value="ECO:0007669"/>
    <property type="project" value="TreeGrafter"/>
</dbReference>
<dbReference type="SMART" id="SM00248">
    <property type="entry name" value="ANK"/>
    <property type="match status" value="8"/>
</dbReference>
<keyword evidence="2 3" id="KW-0040">ANK repeat</keyword>
<dbReference type="PRINTS" id="PR01415">
    <property type="entry name" value="ANKYRIN"/>
</dbReference>
<protein>
    <submittedName>
        <fullName evidence="6">Uncharacterized protein</fullName>
    </submittedName>
</protein>
<feature type="repeat" description="ANK" evidence="3">
    <location>
        <begin position="99"/>
        <end position="131"/>
    </location>
</feature>
<dbReference type="PANTHER" id="PTHR24124:SF14">
    <property type="entry name" value="CHROMOSOME UNDETERMINED SCAFFOLD_25, WHOLE GENOME SHOTGUN SEQUENCE"/>
    <property type="match status" value="1"/>
</dbReference>
<dbReference type="InterPro" id="IPR036770">
    <property type="entry name" value="Ankyrin_rpt-contain_sf"/>
</dbReference>
<feature type="repeat" description="ANK" evidence="3">
    <location>
        <begin position="174"/>
        <end position="200"/>
    </location>
</feature>
<feature type="repeat" description="ANK" evidence="3">
    <location>
        <begin position="343"/>
        <end position="375"/>
    </location>
</feature>
<dbReference type="PROSITE" id="PS50297">
    <property type="entry name" value="ANK_REP_REGION"/>
    <property type="match status" value="8"/>
</dbReference>
<keyword evidence="5" id="KW-1185">Reference proteome</keyword>
<keyword evidence="4" id="KW-0472">Membrane</keyword>
<evidence type="ECO:0000256" key="3">
    <source>
        <dbReference type="PROSITE-ProRule" id="PRU00023"/>
    </source>
</evidence>
<dbReference type="InterPro" id="IPR002110">
    <property type="entry name" value="Ankyrin_rpt"/>
</dbReference>
<organism evidence="5 6">
    <name type="scientific">Ditylenchus dipsaci</name>
    <dbReference type="NCBI Taxonomy" id="166011"/>
    <lineage>
        <taxon>Eukaryota</taxon>
        <taxon>Metazoa</taxon>
        <taxon>Ecdysozoa</taxon>
        <taxon>Nematoda</taxon>
        <taxon>Chromadorea</taxon>
        <taxon>Rhabditida</taxon>
        <taxon>Tylenchina</taxon>
        <taxon>Tylenchomorpha</taxon>
        <taxon>Sphaerularioidea</taxon>
        <taxon>Anguinidae</taxon>
        <taxon>Anguininae</taxon>
        <taxon>Ditylenchus</taxon>
    </lineage>
</organism>